<evidence type="ECO:0000259" key="1">
    <source>
        <dbReference type="Pfam" id="PF19263"/>
    </source>
</evidence>
<evidence type="ECO:0000259" key="2">
    <source>
        <dbReference type="Pfam" id="PF23162"/>
    </source>
</evidence>
<dbReference type="Pfam" id="PF19263">
    <property type="entry name" value="DUF5906"/>
    <property type="match status" value="1"/>
</dbReference>
<evidence type="ECO:0000313" key="3">
    <source>
        <dbReference type="EMBL" id="CAK0778890.1"/>
    </source>
</evidence>
<proteinExistence type="predicted"/>
<dbReference type="AlphaFoldDB" id="A0AAV1I399"/>
<feature type="domain" description="NrS-1 polymerase-like helicase" evidence="1">
    <location>
        <begin position="755"/>
        <end position="853"/>
    </location>
</feature>
<dbReference type="EMBL" id="CAUYUE010000005">
    <property type="protein sequence ID" value="CAK0778890.1"/>
    <property type="molecule type" value="Genomic_DNA"/>
</dbReference>
<evidence type="ECO:0000313" key="4">
    <source>
        <dbReference type="Proteomes" id="UP001314263"/>
    </source>
</evidence>
<keyword evidence="4" id="KW-1185">Reference proteome</keyword>
<protein>
    <recommendedName>
        <fullName evidence="5">Helicase</fullName>
    </recommendedName>
</protein>
<name>A0AAV1I399_9CHLO</name>
<gene>
    <name evidence="3" type="ORF">CVIRNUC_004662</name>
</gene>
<accession>A0AAV1I399</accession>
<dbReference type="InterPro" id="IPR056443">
    <property type="entry name" value="AEP_C962R"/>
</dbReference>
<dbReference type="Proteomes" id="UP001314263">
    <property type="component" value="Unassembled WGS sequence"/>
</dbReference>
<dbReference type="InterPro" id="IPR045455">
    <property type="entry name" value="NrS-1_pol-like_helicase"/>
</dbReference>
<feature type="domain" description="C962R-like N-terminal AEP" evidence="2">
    <location>
        <begin position="244"/>
        <end position="421"/>
    </location>
</feature>
<evidence type="ECO:0008006" key="5">
    <source>
        <dbReference type="Google" id="ProtNLM"/>
    </source>
</evidence>
<organism evidence="3 4">
    <name type="scientific">Coccomyxa viridis</name>
    <dbReference type="NCBI Taxonomy" id="1274662"/>
    <lineage>
        <taxon>Eukaryota</taxon>
        <taxon>Viridiplantae</taxon>
        <taxon>Chlorophyta</taxon>
        <taxon>core chlorophytes</taxon>
        <taxon>Trebouxiophyceae</taxon>
        <taxon>Trebouxiophyceae incertae sedis</taxon>
        <taxon>Coccomyxaceae</taxon>
        <taxon>Coccomyxa</taxon>
    </lineage>
</organism>
<sequence>MRFVLSLKVPRTKAEDKVKNIKELTLADAQLCSSKTLCEYLSCDRPWTKPYFDTESYHDAQPTEEAIQAILERSLASVDKVMEDQDGYARCCVRVGSRHGMDPKHGKFKVSFRMWVMGFKVEYPELGRLIELKGVGGDGEGQLDLSVYKKPEQLVNCMGCCKGSLTVKGAKKVDERVLVAVDPGQPWSTYLVQHLQGDERVMTCPQAVPVSRSSGRASAAPEDNLEQFLKARQAARGAPHRFTTAARPFGSYWVCEADMARFYDLYTSDLEKGKSMRLTERQGSDGPVVVDIDLRYPLDVKERRYTAETVRSVAMAYQESLRLHMTLTDEQQLCYVLERTSGPYQTGKVTKDGFHLVFPHARAKNALKQRLREEVMASCEETLKATGSQTSVKEMVDGRVVNWYVYGSGKPGVPPHTLTRVLGADGREVAVDHELRQLIQLLRVSEEGDGLLTSLGALSVSEEAGGGGEQSRVVLSPAPVDPAVEEVSFELLDRVVMGLSVTRSQAAEPDWVEVVWAIVNVSRDNRYVRMGRDLVHRFSKQAGERYDEAQVEDKLNVLRPREPGEVRKQFGTLRHMLKADNAELHRELFELSEVKEYRVVKEEFERRHFKLMTPAAFGRIDEEGVFQLRSHSDLVHHMRDVFCTVQKTGRDKVARLSKTSFFELWLKDPSKRTYERVDMLPPPLVCPSDIYNTYQGLRAEKLPTLPGSKSVQIILDHVLMLAGDTGEAGREYLLNYMAHMVQKPGELPKVGILMQSKQGVGKNLLFEELLGKKILGAGLMHCSAQSEDYFGRFDNAAVNKLLCVHDEVVGRDMGRTAGLIKESITAELQGLEEKGLKKVQLRNFVRWIYLTQSIHALLLDTPERRWMVYKCNNSMAPGVGASEEVHAYFTRLWGWMEDDANVRAFYDFLIGRDISTWRSVADRPNSTYYRSLQRMSMNPVEEWLVYMMENDALPQGEVKASAIRLEALEYFKGRTCSVSLTYNKFSEFLSPFIGHGLTNRKSSCSLYVFDRDELHDTLVARNLMDAMASVGRTTLMDV</sequence>
<reference evidence="3 4" key="1">
    <citation type="submission" date="2023-10" db="EMBL/GenBank/DDBJ databases">
        <authorList>
            <person name="Maclean D."/>
            <person name="Macfadyen A."/>
        </authorList>
    </citation>
    <scope>NUCLEOTIDE SEQUENCE [LARGE SCALE GENOMIC DNA]</scope>
</reference>
<comment type="caution">
    <text evidence="3">The sequence shown here is derived from an EMBL/GenBank/DDBJ whole genome shotgun (WGS) entry which is preliminary data.</text>
</comment>
<dbReference type="Pfam" id="PF23162">
    <property type="entry name" value="AEP_C962R"/>
    <property type="match status" value="1"/>
</dbReference>